<sequence length="144" mass="14979">MQPSDARILRSAAIPTALAGVLAVVLCGVLSGSKGVIAAIMALAMVSIFFTISVLAVSYAAKISPQAMLPAALGSYIIKLLVLSVALSALQNVTVWDTKAFAWSVLALTLVWVVAEARYFLRTKIAYVDEPADGDVEAPAGRGS</sequence>
<dbReference type="AlphaFoldDB" id="A0A365H9Z3"/>
<keyword evidence="1" id="KW-0472">Membrane</keyword>
<reference evidence="2 3" key="1">
    <citation type="submission" date="2018-06" db="EMBL/GenBank/DDBJ databases">
        <title>Actinomadura craniellae sp. nov. isolated from marine sponge Craniella sp.</title>
        <authorList>
            <person name="Li L."/>
            <person name="Xu Q.H."/>
            <person name="Lin H.W."/>
            <person name="Lu Y.H."/>
        </authorList>
    </citation>
    <scope>NUCLEOTIDE SEQUENCE [LARGE SCALE GENOMIC DNA]</scope>
    <source>
        <strain evidence="2 3">LHW63021</strain>
    </source>
</reference>
<evidence type="ECO:0000313" key="3">
    <source>
        <dbReference type="Proteomes" id="UP000251891"/>
    </source>
</evidence>
<keyword evidence="1" id="KW-0812">Transmembrane</keyword>
<comment type="caution">
    <text evidence="2">The sequence shown here is derived from an EMBL/GenBank/DDBJ whole genome shotgun (WGS) entry which is preliminary data.</text>
</comment>
<organism evidence="2 3">
    <name type="scientific">Actinomadura craniellae</name>
    <dbReference type="NCBI Taxonomy" id="2231787"/>
    <lineage>
        <taxon>Bacteria</taxon>
        <taxon>Bacillati</taxon>
        <taxon>Actinomycetota</taxon>
        <taxon>Actinomycetes</taxon>
        <taxon>Streptosporangiales</taxon>
        <taxon>Thermomonosporaceae</taxon>
        <taxon>Actinomadura</taxon>
    </lineage>
</organism>
<evidence type="ECO:0008006" key="4">
    <source>
        <dbReference type="Google" id="ProtNLM"/>
    </source>
</evidence>
<feature type="transmembrane region" description="Helical" evidence="1">
    <location>
        <begin position="12"/>
        <end position="31"/>
    </location>
</feature>
<proteinExistence type="predicted"/>
<feature type="transmembrane region" description="Helical" evidence="1">
    <location>
        <begin position="100"/>
        <end position="121"/>
    </location>
</feature>
<accession>A0A365H9Z3</accession>
<feature type="transmembrane region" description="Helical" evidence="1">
    <location>
        <begin position="73"/>
        <end position="94"/>
    </location>
</feature>
<dbReference type="OrthoDB" id="3542908at2"/>
<keyword evidence="3" id="KW-1185">Reference proteome</keyword>
<evidence type="ECO:0000256" key="1">
    <source>
        <dbReference type="SAM" id="Phobius"/>
    </source>
</evidence>
<feature type="transmembrane region" description="Helical" evidence="1">
    <location>
        <begin position="37"/>
        <end position="61"/>
    </location>
</feature>
<protein>
    <recommendedName>
        <fullName evidence="4">ATP synthase protein I</fullName>
    </recommendedName>
</protein>
<keyword evidence="1" id="KW-1133">Transmembrane helix</keyword>
<evidence type="ECO:0000313" key="2">
    <source>
        <dbReference type="EMBL" id="RAY15756.1"/>
    </source>
</evidence>
<dbReference type="EMBL" id="QLYX01000003">
    <property type="protein sequence ID" value="RAY15756.1"/>
    <property type="molecule type" value="Genomic_DNA"/>
</dbReference>
<gene>
    <name evidence="2" type="ORF">DPM19_08240</name>
</gene>
<dbReference type="Proteomes" id="UP000251891">
    <property type="component" value="Unassembled WGS sequence"/>
</dbReference>
<name>A0A365H9Z3_9ACTN</name>
<dbReference type="RefSeq" id="WP_111864349.1">
    <property type="nucleotide sequence ID" value="NZ_QLYX01000003.1"/>
</dbReference>